<feature type="transmembrane region" description="Helical" evidence="1">
    <location>
        <begin position="114"/>
        <end position="133"/>
    </location>
</feature>
<proteinExistence type="predicted"/>
<evidence type="ECO:0000313" key="3">
    <source>
        <dbReference type="Proteomes" id="UP000734823"/>
    </source>
</evidence>
<comment type="caution">
    <text evidence="2">The sequence shown here is derived from an EMBL/GenBank/DDBJ whole genome shotgun (WGS) entry which is preliminary data.</text>
</comment>
<feature type="transmembrane region" description="Helical" evidence="1">
    <location>
        <begin position="12"/>
        <end position="37"/>
    </location>
</feature>
<dbReference type="EMBL" id="JABVED010000016">
    <property type="protein sequence ID" value="MBC6450439.1"/>
    <property type="molecule type" value="Genomic_DNA"/>
</dbReference>
<keyword evidence="3" id="KW-1185">Reference proteome</keyword>
<sequence length="148" mass="15547">MRLPPELRMPAAQAAGSALFSILVAILVSLTGALGLWSNSEERVEVDAKVVQAVGCAKADRPEEVTYQRDGREERIKLDACGHEVGEPVRIALGGETASLAHARTAASTDARPLGVVLCVFAGIAGAGFAELYRRTAGEPLRKRAVGP</sequence>
<protein>
    <submittedName>
        <fullName evidence="2">Uncharacterized protein</fullName>
    </submittedName>
</protein>
<dbReference type="RefSeq" id="WP_187223528.1">
    <property type="nucleotide sequence ID" value="NZ_JABVED010000016.1"/>
</dbReference>
<keyword evidence="1" id="KW-0812">Transmembrane</keyword>
<reference evidence="2 3" key="1">
    <citation type="submission" date="2020-06" db="EMBL/GenBank/DDBJ databases">
        <title>Actinokineospora xiongansis sp. nov., isolated from soil of Baiyangdian.</title>
        <authorList>
            <person name="Zhang X."/>
        </authorList>
    </citation>
    <scope>NUCLEOTIDE SEQUENCE [LARGE SCALE GENOMIC DNA]</scope>
    <source>
        <strain evidence="2 3">HBU206404</strain>
    </source>
</reference>
<keyword evidence="1" id="KW-1133">Transmembrane helix</keyword>
<name>A0ABR7LDG9_9PSEU</name>
<accession>A0ABR7LDG9</accession>
<keyword evidence="1" id="KW-0472">Membrane</keyword>
<evidence type="ECO:0000313" key="2">
    <source>
        <dbReference type="EMBL" id="MBC6450439.1"/>
    </source>
</evidence>
<dbReference type="Proteomes" id="UP000734823">
    <property type="component" value="Unassembled WGS sequence"/>
</dbReference>
<organism evidence="2 3">
    <name type="scientific">Actinokineospora xionganensis</name>
    <dbReference type="NCBI Taxonomy" id="2684470"/>
    <lineage>
        <taxon>Bacteria</taxon>
        <taxon>Bacillati</taxon>
        <taxon>Actinomycetota</taxon>
        <taxon>Actinomycetes</taxon>
        <taxon>Pseudonocardiales</taxon>
        <taxon>Pseudonocardiaceae</taxon>
        <taxon>Actinokineospora</taxon>
    </lineage>
</organism>
<gene>
    <name evidence="2" type="ORF">GPZ80_25085</name>
</gene>
<evidence type="ECO:0000256" key="1">
    <source>
        <dbReference type="SAM" id="Phobius"/>
    </source>
</evidence>